<dbReference type="Proteomes" id="UP000316167">
    <property type="component" value="Unassembled WGS sequence"/>
</dbReference>
<organism evidence="1 2">
    <name type="scientific">Lacibacter cauensis</name>
    <dbReference type="NCBI Taxonomy" id="510947"/>
    <lineage>
        <taxon>Bacteria</taxon>
        <taxon>Pseudomonadati</taxon>
        <taxon>Bacteroidota</taxon>
        <taxon>Chitinophagia</taxon>
        <taxon>Chitinophagales</taxon>
        <taxon>Chitinophagaceae</taxon>
        <taxon>Lacibacter</taxon>
    </lineage>
</organism>
<sequence>MSKKMSSLSRLFLCSIILIAVSFSCKKRSQSSYPLPVSIQYRIIASNGVSQATSIIYTNETGGLTNLTNQNLPFSKSLSTTVTRGDAFTLRGDASGAGSLKLEILVNNNVVKTATYTGSSVITGQITYQFQ</sequence>
<name>A0A562SH36_9BACT</name>
<proteinExistence type="predicted"/>
<evidence type="ECO:0000313" key="2">
    <source>
        <dbReference type="Proteomes" id="UP000316167"/>
    </source>
</evidence>
<dbReference type="AlphaFoldDB" id="A0A562SH36"/>
<reference evidence="1 2" key="1">
    <citation type="journal article" date="2015" name="Stand. Genomic Sci.">
        <title>Genomic Encyclopedia of Bacterial and Archaeal Type Strains, Phase III: the genomes of soil and plant-associated and newly described type strains.</title>
        <authorList>
            <person name="Whitman W.B."/>
            <person name="Woyke T."/>
            <person name="Klenk H.P."/>
            <person name="Zhou Y."/>
            <person name="Lilburn T.G."/>
            <person name="Beck B.J."/>
            <person name="De Vos P."/>
            <person name="Vandamme P."/>
            <person name="Eisen J.A."/>
            <person name="Garrity G."/>
            <person name="Hugenholtz P."/>
            <person name="Kyrpides N.C."/>
        </authorList>
    </citation>
    <scope>NUCLEOTIDE SEQUENCE [LARGE SCALE GENOMIC DNA]</scope>
    <source>
        <strain evidence="1 2">CGMCC 1.7271</strain>
    </source>
</reference>
<dbReference type="InterPro" id="IPR038468">
    <property type="entry name" value="MmpS_C"/>
</dbReference>
<dbReference type="EMBL" id="VLLE01000005">
    <property type="protein sequence ID" value="TWI80126.1"/>
    <property type="molecule type" value="Genomic_DNA"/>
</dbReference>
<dbReference type="Gene3D" id="2.60.40.2880">
    <property type="entry name" value="MmpS1-5, C-terminal soluble domain"/>
    <property type="match status" value="1"/>
</dbReference>
<dbReference type="PROSITE" id="PS51257">
    <property type="entry name" value="PROKAR_LIPOPROTEIN"/>
    <property type="match status" value="1"/>
</dbReference>
<comment type="caution">
    <text evidence="1">The sequence shown here is derived from an EMBL/GenBank/DDBJ whole genome shotgun (WGS) entry which is preliminary data.</text>
</comment>
<protein>
    <submittedName>
        <fullName evidence="1">Uncharacterized protein</fullName>
    </submittedName>
</protein>
<keyword evidence="2" id="KW-1185">Reference proteome</keyword>
<evidence type="ECO:0000313" key="1">
    <source>
        <dbReference type="EMBL" id="TWI80126.1"/>
    </source>
</evidence>
<accession>A0A562SH36</accession>
<gene>
    <name evidence="1" type="ORF">IQ13_2795</name>
</gene>